<reference evidence="8" key="1">
    <citation type="submission" date="2020-10" db="EMBL/GenBank/DDBJ databases">
        <title>Ca. Dormibacterota MAGs.</title>
        <authorList>
            <person name="Montgomery K."/>
        </authorList>
    </citation>
    <scope>NUCLEOTIDE SEQUENCE [LARGE SCALE GENOMIC DNA]</scope>
    <source>
        <strain evidence="8">SC8812_S17_10</strain>
    </source>
</reference>
<keyword evidence="3 7" id="KW-0812">Transmembrane</keyword>
<protein>
    <submittedName>
        <fullName evidence="8">YihY/virulence factor BrkB family protein</fullName>
    </submittedName>
</protein>
<dbReference type="Proteomes" id="UP000612893">
    <property type="component" value="Unassembled WGS sequence"/>
</dbReference>
<comment type="caution">
    <text evidence="8">The sequence shown here is derived from an EMBL/GenBank/DDBJ whole genome shotgun (WGS) entry which is preliminary data.</text>
</comment>
<dbReference type="EMBL" id="JAEKNR010000209">
    <property type="protein sequence ID" value="MBJ7600492.1"/>
    <property type="molecule type" value="Genomic_DNA"/>
</dbReference>
<proteinExistence type="predicted"/>
<keyword evidence="5 7" id="KW-0472">Membrane</keyword>
<dbReference type="RefSeq" id="WP_338204348.1">
    <property type="nucleotide sequence ID" value="NZ_JAEKNR010000209.1"/>
</dbReference>
<dbReference type="InterPro" id="IPR017039">
    <property type="entry name" value="Virul_fac_BrkB"/>
</dbReference>
<keyword evidence="4 7" id="KW-1133">Transmembrane helix</keyword>
<sequence>MKKLLGRLKESFPARLGKAYGAAKAGNYAAALAFQSFMSMFPLLLGILAIVGLVVRDPHRLAQVRNLIVNAFPPDSQAAIGSALNGVQQHSGLLGLISIVGLVWSGTNLFATMEFVLGEMFGVIQRSFLRQRLMGLVMMAFFLIGVLGAVVANSVISAASSVRWLSLVGPLAGALVMIALVILIYRVVPNRTFKLSEVWRGALLAGILMEVITLAFPFYGKLVHGFNSYGATFALFFLLATWLFFLSQFILLGAVTNRMVIGAPDEGGAVAEPGEKTTDTRGSQAAEEQRIAS</sequence>
<evidence type="ECO:0000256" key="3">
    <source>
        <dbReference type="ARBA" id="ARBA00022692"/>
    </source>
</evidence>
<evidence type="ECO:0000256" key="7">
    <source>
        <dbReference type="SAM" id="Phobius"/>
    </source>
</evidence>
<accession>A0A934K4V6</accession>
<feature type="transmembrane region" description="Helical" evidence="7">
    <location>
        <begin position="198"/>
        <end position="219"/>
    </location>
</feature>
<evidence type="ECO:0000256" key="6">
    <source>
        <dbReference type="SAM" id="MobiDB-lite"/>
    </source>
</evidence>
<evidence type="ECO:0000256" key="4">
    <source>
        <dbReference type="ARBA" id="ARBA00022989"/>
    </source>
</evidence>
<feature type="transmembrane region" description="Helical" evidence="7">
    <location>
        <begin position="231"/>
        <end position="252"/>
    </location>
</feature>
<dbReference type="PANTHER" id="PTHR30213:SF1">
    <property type="entry name" value="INNER MEMBRANE PROTEIN YHJD"/>
    <property type="match status" value="1"/>
</dbReference>
<keyword evidence="2" id="KW-1003">Cell membrane</keyword>
<feature type="transmembrane region" description="Helical" evidence="7">
    <location>
        <begin position="164"/>
        <end position="186"/>
    </location>
</feature>
<name>A0A934K4V6_9BACT</name>
<dbReference type="PIRSF" id="PIRSF035875">
    <property type="entry name" value="RNase_BN"/>
    <property type="match status" value="1"/>
</dbReference>
<evidence type="ECO:0000256" key="2">
    <source>
        <dbReference type="ARBA" id="ARBA00022475"/>
    </source>
</evidence>
<dbReference type="NCBIfam" id="TIGR00765">
    <property type="entry name" value="yihY_not_rbn"/>
    <property type="match status" value="1"/>
</dbReference>
<feature type="transmembrane region" description="Helical" evidence="7">
    <location>
        <begin position="133"/>
        <end position="152"/>
    </location>
</feature>
<evidence type="ECO:0000256" key="5">
    <source>
        <dbReference type="ARBA" id="ARBA00023136"/>
    </source>
</evidence>
<dbReference type="GO" id="GO:0005886">
    <property type="term" value="C:plasma membrane"/>
    <property type="evidence" value="ECO:0007669"/>
    <property type="project" value="UniProtKB-SubCell"/>
</dbReference>
<feature type="region of interest" description="Disordered" evidence="6">
    <location>
        <begin position="267"/>
        <end position="293"/>
    </location>
</feature>
<evidence type="ECO:0000256" key="1">
    <source>
        <dbReference type="ARBA" id="ARBA00004651"/>
    </source>
</evidence>
<dbReference type="PANTHER" id="PTHR30213">
    <property type="entry name" value="INNER MEMBRANE PROTEIN YHJD"/>
    <property type="match status" value="1"/>
</dbReference>
<keyword evidence="9" id="KW-1185">Reference proteome</keyword>
<comment type="subcellular location">
    <subcellularLocation>
        <location evidence="1">Cell membrane</location>
        <topology evidence="1">Multi-pass membrane protein</topology>
    </subcellularLocation>
</comment>
<feature type="transmembrane region" description="Helical" evidence="7">
    <location>
        <begin position="92"/>
        <end position="112"/>
    </location>
</feature>
<dbReference type="Pfam" id="PF03631">
    <property type="entry name" value="Virul_fac_BrkB"/>
    <property type="match status" value="1"/>
</dbReference>
<organism evidence="8 9">
    <name type="scientific">Candidatus Nephthysia bennettiae</name>
    <dbReference type="NCBI Taxonomy" id="3127016"/>
    <lineage>
        <taxon>Bacteria</taxon>
        <taxon>Bacillati</taxon>
        <taxon>Candidatus Dormiibacterota</taxon>
        <taxon>Candidatus Dormibacteria</taxon>
        <taxon>Candidatus Dormibacterales</taxon>
        <taxon>Candidatus Dormibacteraceae</taxon>
        <taxon>Candidatus Nephthysia</taxon>
    </lineage>
</organism>
<evidence type="ECO:0000313" key="9">
    <source>
        <dbReference type="Proteomes" id="UP000612893"/>
    </source>
</evidence>
<feature type="transmembrane region" description="Helical" evidence="7">
    <location>
        <begin position="28"/>
        <end position="55"/>
    </location>
</feature>
<evidence type="ECO:0000313" key="8">
    <source>
        <dbReference type="EMBL" id="MBJ7600492.1"/>
    </source>
</evidence>
<gene>
    <name evidence="8" type="ORF">JF922_20780</name>
</gene>
<dbReference type="AlphaFoldDB" id="A0A934K4V6"/>